<keyword evidence="4" id="KW-1185">Reference proteome</keyword>
<dbReference type="Gene3D" id="3.40.50.300">
    <property type="entry name" value="P-loop containing nucleotide triphosphate hydrolases"/>
    <property type="match status" value="1"/>
</dbReference>
<dbReference type="InterPro" id="IPR025723">
    <property type="entry name" value="ArsA/GET3_ATPase-like"/>
</dbReference>
<dbReference type="EMBL" id="PYBW01000431">
    <property type="protein sequence ID" value="PYC60300.1"/>
    <property type="molecule type" value="Genomic_DNA"/>
</dbReference>
<evidence type="ECO:0000313" key="4">
    <source>
        <dbReference type="Proteomes" id="UP000248039"/>
    </source>
</evidence>
<dbReference type="Pfam" id="PF02374">
    <property type="entry name" value="ArsA_ATPase"/>
    <property type="match status" value="1"/>
</dbReference>
<dbReference type="InterPro" id="IPR027417">
    <property type="entry name" value="P-loop_NTPase"/>
</dbReference>
<evidence type="ECO:0000256" key="1">
    <source>
        <dbReference type="SAM" id="MobiDB-lite"/>
    </source>
</evidence>
<sequence length="77" mass="7840">MTGASGPAGLDVARLIDDPPPRMSVSCGSGGIGKPSAAAAIELRASERGRRSVGLTVDPARRLAQSMGLPELDNTPR</sequence>
<accession>A0A2V4NWF2</accession>
<feature type="region of interest" description="Disordered" evidence="1">
    <location>
        <begin position="1"/>
        <end position="33"/>
    </location>
</feature>
<protein>
    <submittedName>
        <fullName evidence="3">ATPase</fullName>
    </submittedName>
</protein>
<feature type="non-terminal residue" evidence="3">
    <location>
        <position position="77"/>
    </location>
</feature>
<reference evidence="3 4" key="1">
    <citation type="submission" date="2018-03" db="EMBL/GenBank/DDBJ databases">
        <title>Bioinformatic expansion and discovery of thiopeptide antibiotics.</title>
        <authorList>
            <person name="Schwalen C.J."/>
            <person name="Hudson G.A."/>
            <person name="Mitchell D.A."/>
        </authorList>
    </citation>
    <scope>NUCLEOTIDE SEQUENCE [LARGE SCALE GENOMIC DNA]</scope>
    <source>
        <strain evidence="3 4">ATCC 21389</strain>
    </source>
</reference>
<proteinExistence type="predicted"/>
<gene>
    <name evidence="3" type="ORF">C7C46_34050</name>
</gene>
<dbReference type="RefSeq" id="WP_281278610.1">
    <property type="nucleotide sequence ID" value="NZ_PYBW01000431.1"/>
</dbReference>
<dbReference type="AlphaFoldDB" id="A0A2V4NWF2"/>
<evidence type="ECO:0000259" key="2">
    <source>
        <dbReference type="Pfam" id="PF02374"/>
    </source>
</evidence>
<organism evidence="3 4">
    <name type="scientific">Streptomyces tateyamensis</name>
    <dbReference type="NCBI Taxonomy" id="565073"/>
    <lineage>
        <taxon>Bacteria</taxon>
        <taxon>Bacillati</taxon>
        <taxon>Actinomycetota</taxon>
        <taxon>Actinomycetes</taxon>
        <taxon>Kitasatosporales</taxon>
        <taxon>Streptomycetaceae</taxon>
        <taxon>Streptomyces</taxon>
    </lineage>
</organism>
<feature type="domain" description="ArsA/GET3 Anion-transporting ATPase-like" evidence="2">
    <location>
        <begin position="27"/>
        <end position="68"/>
    </location>
</feature>
<comment type="caution">
    <text evidence="3">The sequence shown here is derived from an EMBL/GenBank/DDBJ whole genome shotgun (WGS) entry which is preliminary data.</text>
</comment>
<dbReference type="Proteomes" id="UP000248039">
    <property type="component" value="Unassembled WGS sequence"/>
</dbReference>
<evidence type="ECO:0000313" key="3">
    <source>
        <dbReference type="EMBL" id="PYC60300.1"/>
    </source>
</evidence>
<name>A0A2V4NWF2_9ACTN</name>